<dbReference type="GO" id="GO:0008168">
    <property type="term" value="F:methyltransferase activity"/>
    <property type="evidence" value="ECO:0007669"/>
    <property type="project" value="UniProtKB-KW"/>
</dbReference>
<dbReference type="RefSeq" id="WP_267621634.1">
    <property type="nucleotide sequence ID" value="NZ_JAODIW010000006.1"/>
</dbReference>
<evidence type="ECO:0000256" key="1">
    <source>
        <dbReference type="SAM" id="MobiDB-lite"/>
    </source>
</evidence>
<feature type="domain" description="Methyltransferase type 11" evidence="2">
    <location>
        <begin position="61"/>
        <end position="151"/>
    </location>
</feature>
<dbReference type="SUPFAM" id="SSF53335">
    <property type="entry name" value="S-adenosyl-L-methionine-dependent methyltransferases"/>
    <property type="match status" value="1"/>
</dbReference>
<name>A0ABD5PFY9_9EURY</name>
<keyword evidence="4" id="KW-1185">Reference proteome</keyword>
<evidence type="ECO:0000259" key="2">
    <source>
        <dbReference type="Pfam" id="PF08241"/>
    </source>
</evidence>
<feature type="compositionally biased region" description="Acidic residues" evidence="1">
    <location>
        <begin position="1"/>
        <end position="14"/>
    </location>
</feature>
<dbReference type="InterPro" id="IPR013216">
    <property type="entry name" value="Methyltransf_11"/>
</dbReference>
<comment type="caution">
    <text evidence="3">The sequence shown here is derived from an EMBL/GenBank/DDBJ whole genome shotgun (WGS) entry which is preliminary data.</text>
</comment>
<dbReference type="CDD" id="cd02440">
    <property type="entry name" value="AdoMet_MTases"/>
    <property type="match status" value="1"/>
</dbReference>
<organism evidence="3 4">
    <name type="scientific">Halobium salinum</name>
    <dbReference type="NCBI Taxonomy" id="1364940"/>
    <lineage>
        <taxon>Archaea</taxon>
        <taxon>Methanobacteriati</taxon>
        <taxon>Methanobacteriota</taxon>
        <taxon>Stenosarchaea group</taxon>
        <taxon>Halobacteria</taxon>
        <taxon>Halobacteriales</taxon>
        <taxon>Haloferacaceae</taxon>
        <taxon>Halobium</taxon>
    </lineage>
</organism>
<evidence type="ECO:0000313" key="4">
    <source>
        <dbReference type="Proteomes" id="UP001595921"/>
    </source>
</evidence>
<reference evidence="3 4" key="1">
    <citation type="journal article" date="2019" name="Int. J. Syst. Evol. Microbiol.">
        <title>The Global Catalogue of Microorganisms (GCM) 10K type strain sequencing project: providing services to taxonomists for standard genome sequencing and annotation.</title>
        <authorList>
            <consortium name="The Broad Institute Genomics Platform"/>
            <consortium name="The Broad Institute Genome Sequencing Center for Infectious Disease"/>
            <person name="Wu L."/>
            <person name="Ma J."/>
        </authorList>
    </citation>
    <scope>NUCLEOTIDE SEQUENCE [LARGE SCALE GENOMIC DNA]</scope>
    <source>
        <strain evidence="3 4">CGMCC 1.12553</strain>
    </source>
</reference>
<sequence>MDSDGSEGTDDADGADGVRRGWAERSGTFSPAYYADLGPNEVSETLASVLDFYADDDAAVLELGCGSGRHLAHLREQGFENLAGVDINDEAFEVMADHYPVLAEAGTFHTGALEDLLPEFDDDAFDVVYSVETLQHIHPDDEWVFEEVARVAGDLLVTAENEGNGPQRGRADATVSYVEGEFPLYHRNWKEIFSSYGFAQLIREPTSRDTIRVFRAP</sequence>
<dbReference type="PANTHER" id="PTHR43464">
    <property type="entry name" value="METHYLTRANSFERASE"/>
    <property type="match status" value="1"/>
</dbReference>
<dbReference type="InterPro" id="IPR029063">
    <property type="entry name" value="SAM-dependent_MTases_sf"/>
</dbReference>
<proteinExistence type="predicted"/>
<dbReference type="Gene3D" id="3.40.50.150">
    <property type="entry name" value="Vaccinia Virus protein VP39"/>
    <property type="match status" value="1"/>
</dbReference>
<protein>
    <submittedName>
        <fullName evidence="3">Class I SAM-dependent methyltransferase</fullName>
        <ecNumber evidence="3">2.1.-.-</ecNumber>
    </submittedName>
</protein>
<dbReference type="Pfam" id="PF08241">
    <property type="entry name" value="Methyltransf_11"/>
    <property type="match status" value="1"/>
</dbReference>
<dbReference type="EC" id="2.1.-.-" evidence="3"/>
<keyword evidence="3" id="KW-0489">Methyltransferase</keyword>
<evidence type="ECO:0000313" key="3">
    <source>
        <dbReference type="EMBL" id="MFC4359560.1"/>
    </source>
</evidence>
<keyword evidence="3" id="KW-0808">Transferase</keyword>
<feature type="region of interest" description="Disordered" evidence="1">
    <location>
        <begin position="1"/>
        <end position="21"/>
    </location>
</feature>
<dbReference type="EMBL" id="JBHSDS010000008">
    <property type="protein sequence ID" value="MFC4359560.1"/>
    <property type="molecule type" value="Genomic_DNA"/>
</dbReference>
<dbReference type="GO" id="GO:0032259">
    <property type="term" value="P:methylation"/>
    <property type="evidence" value="ECO:0007669"/>
    <property type="project" value="UniProtKB-KW"/>
</dbReference>
<dbReference type="AlphaFoldDB" id="A0ABD5PFY9"/>
<dbReference type="Proteomes" id="UP001595921">
    <property type="component" value="Unassembled WGS sequence"/>
</dbReference>
<gene>
    <name evidence="3" type="ORF">ACFO0N_16580</name>
</gene>
<accession>A0ABD5PFY9</accession>